<feature type="region of interest" description="Disordered" evidence="1">
    <location>
        <begin position="76"/>
        <end position="127"/>
    </location>
</feature>
<reference evidence="4" key="4">
    <citation type="journal article" date="2015" name="G3 (Bethesda)">
        <title>Genome sequences of three phytopathogenic species of the Magnaporthaceae family of fungi.</title>
        <authorList>
            <person name="Okagaki L.H."/>
            <person name="Nunes C.C."/>
            <person name="Sailsbery J."/>
            <person name="Clay B."/>
            <person name="Brown D."/>
            <person name="John T."/>
            <person name="Oh Y."/>
            <person name="Young N."/>
            <person name="Fitzgerald M."/>
            <person name="Haas B.J."/>
            <person name="Zeng Q."/>
            <person name="Young S."/>
            <person name="Adiconis X."/>
            <person name="Fan L."/>
            <person name="Levin J.Z."/>
            <person name="Mitchell T.K."/>
            <person name="Okubara P.A."/>
            <person name="Farman M.L."/>
            <person name="Kohn L.M."/>
            <person name="Birren B."/>
            <person name="Ma L.-J."/>
            <person name="Dean R.A."/>
        </authorList>
    </citation>
    <scope>NUCLEOTIDE SEQUENCE</scope>
    <source>
        <strain evidence="4">ATCC 64411 / 73-15</strain>
    </source>
</reference>
<evidence type="ECO:0000313" key="3">
    <source>
        <dbReference type="EMBL" id="KLU90011.1"/>
    </source>
</evidence>
<keyword evidence="2" id="KW-1133">Transmembrane helix</keyword>
<organism evidence="4 5">
    <name type="scientific">Magnaporthiopsis poae (strain ATCC 64411 / 73-15)</name>
    <name type="common">Kentucky bluegrass fungus</name>
    <name type="synonym">Magnaporthe poae</name>
    <dbReference type="NCBI Taxonomy" id="644358"/>
    <lineage>
        <taxon>Eukaryota</taxon>
        <taxon>Fungi</taxon>
        <taxon>Dikarya</taxon>
        <taxon>Ascomycota</taxon>
        <taxon>Pezizomycotina</taxon>
        <taxon>Sordariomycetes</taxon>
        <taxon>Sordariomycetidae</taxon>
        <taxon>Magnaporthales</taxon>
        <taxon>Magnaporthaceae</taxon>
        <taxon>Magnaporthiopsis</taxon>
    </lineage>
</organism>
<feature type="compositionally biased region" description="Basic residues" evidence="1">
    <location>
        <begin position="96"/>
        <end position="109"/>
    </location>
</feature>
<dbReference type="Proteomes" id="UP000011715">
    <property type="component" value="Unassembled WGS sequence"/>
</dbReference>
<reference evidence="5" key="2">
    <citation type="submission" date="2010-05" db="EMBL/GenBank/DDBJ databases">
        <title>The genome sequence of Magnaporthe poae strain ATCC 64411.</title>
        <authorList>
            <person name="Ma L.-J."/>
            <person name="Dead R."/>
            <person name="Young S."/>
            <person name="Zeng Q."/>
            <person name="Koehrsen M."/>
            <person name="Alvarado L."/>
            <person name="Berlin A."/>
            <person name="Chapman S.B."/>
            <person name="Chen Z."/>
            <person name="Freedman E."/>
            <person name="Gellesch M."/>
            <person name="Goldberg J."/>
            <person name="Griggs A."/>
            <person name="Gujja S."/>
            <person name="Heilman E.R."/>
            <person name="Heiman D."/>
            <person name="Hepburn T."/>
            <person name="Howarth C."/>
            <person name="Jen D."/>
            <person name="Larson L."/>
            <person name="Mehta T."/>
            <person name="Neiman D."/>
            <person name="Pearson M."/>
            <person name="Roberts A."/>
            <person name="Saif S."/>
            <person name="Shea T."/>
            <person name="Shenoy N."/>
            <person name="Sisk P."/>
            <person name="Stolte C."/>
            <person name="Sykes S."/>
            <person name="Walk T."/>
            <person name="White J."/>
            <person name="Yandava C."/>
            <person name="Haas B."/>
            <person name="Nusbaum C."/>
            <person name="Birren B."/>
        </authorList>
    </citation>
    <scope>NUCLEOTIDE SEQUENCE [LARGE SCALE GENOMIC DNA]</scope>
    <source>
        <strain evidence="5">ATCC 64411 / 73-15</strain>
    </source>
</reference>
<gene>
    <name evidence="3" type="ORF">MAPG_08978</name>
</gene>
<feature type="transmembrane region" description="Helical" evidence="2">
    <location>
        <begin position="12"/>
        <end position="34"/>
    </location>
</feature>
<dbReference type="AlphaFoldDB" id="A0A0C4E8R2"/>
<dbReference type="VEuPathDB" id="FungiDB:MAPG_08978"/>
<sequence length="127" mass="13918">MGACELSASGSAFGTFLSAFIGSILNGLFNGFYIAFLTGWIAWLSVTRILAAGIYEGYLVATKPLDQDDYTSIHMQPLVPNASAPDDTERQQPTTRSHRRRHTNPKSHKPATTPRAPYSRACSRRTA</sequence>
<dbReference type="EMBL" id="ADBL01002195">
    <property type="status" value="NOT_ANNOTATED_CDS"/>
    <property type="molecule type" value="Genomic_DNA"/>
</dbReference>
<proteinExistence type="predicted"/>
<dbReference type="EnsemblFungi" id="MAPG_08978T0">
    <property type="protein sequence ID" value="MAPG_08978T0"/>
    <property type="gene ID" value="MAPG_08978"/>
</dbReference>
<evidence type="ECO:0000313" key="4">
    <source>
        <dbReference type="EnsemblFungi" id="MAPG_08978T0"/>
    </source>
</evidence>
<dbReference type="OrthoDB" id="3754585at2759"/>
<evidence type="ECO:0000313" key="5">
    <source>
        <dbReference type="Proteomes" id="UP000011715"/>
    </source>
</evidence>
<reference evidence="3" key="1">
    <citation type="submission" date="2010-05" db="EMBL/GenBank/DDBJ databases">
        <title>The Genome Sequence of Magnaporthe poae strain ATCC 64411.</title>
        <authorList>
            <consortium name="The Broad Institute Genome Sequencing Platform"/>
            <consortium name="Broad Institute Genome Sequencing Center for Infectious Disease"/>
            <person name="Ma L.-J."/>
            <person name="Dead R."/>
            <person name="Young S."/>
            <person name="Zeng Q."/>
            <person name="Koehrsen M."/>
            <person name="Alvarado L."/>
            <person name="Berlin A."/>
            <person name="Chapman S.B."/>
            <person name="Chen Z."/>
            <person name="Freedman E."/>
            <person name="Gellesch M."/>
            <person name="Goldberg J."/>
            <person name="Griggs A."/>
            <person name="Gujja S."/>
            <person name="Heilman E.R."/>
            <person name="Heiman D."/>
            <person name="Hepburn T."/>
            <person name="Howarth C."/>
            <person name="Jen D."/>
            <person name="Larson L."/>
            <person name="Mehta T."/>
            <person name="Neiman D."/>
            <person name="Pearson M."/>
            <person name="Roberts A."/>
            <person name="Saif S."/>
            <person name="Shea T."/>
            <person name="Shenoy N."/>
            <person name="Sisk P."/>
            <person name="Stolte C."/>
            <person name="Sykes S."/>
            <person name="Walk T."/>
            <person name="White J."/>
            <person name="Yandava C."/>
            <person name="Haas B."/>
            <person name="Nusbaum C."/>
            <person name="Birren B."/>
        </authorList>
    </citation>
    <scope>NUCLEOTIDE SEQUENCE</scope>
    <source>
        <strain evidence="3">ATCC 64411</strain>
    </source>
</reference>
<evidence type="ECO:0000256" key="2">
    <source>
        <dbReference type="SAM" id="Phobius"/>
    </source>
</evidence>
<feature type="transmembrane region" description="Helical" evidence="2">
    <location>
        <begin position="40"/>
        <end position="61"/>
    </location>
</feature>
<accession>A0A0C4E8R2</accession>
<dbReference type="EMBL" id="GL876974">
    <property type="protein sequence ID" value="KLU90011.1"/>
    <property type="molecule type" value="Genomic_DNA"/>
</dbReference>
<reference evidence="3" key="3">
    <citation type="submission" date="2011-03" db="EMBL/GenBank/DDBJ databases">
        <title>Annotation of Magnaporthe poae ATCC 64411.</title>
        <authorList>
            <person name="Ma L.-J."/>
            <person name="Dead R."/>
            <person name="Young S.K."/>
            <person name="Zeng Q."/>
            <person name="Gargeya S."/>
            <person name="Fitzgerald M."/>
            <person name="Haas B."/>
            <person name="Abouelleil A."/>
            <person name="Alvarado L."/>
            <person name="Arachchi H.M."/>
            <person name="Berlin A."/>
            <person name="Brown A."/>
            <person name="Chapman S.B."/>
            <person name="Chen Z."/>
            <person name="Dunbar C."/>
            <person name="Freedman E."/>
            <person name="Gearin G."/>
            <person name="Gellesch M."/>
            <person name="Goldberg J."/>
            <person name="Griggs A."/>
            <person name="Gujja S."/>
            <person name="Heiman D."/>
            <person name="Howarth C."/>
            <person name="Larson L."/>
            <person name="Lui A."/>
            <person name="MacDonald P.J.P."/>
            <person name="Mehta T."/>
            <person name="Montmayeur A."/>
            <person name="Murphy C."/>
            <person name="Neiman D."/>
            <person name="Pearson M."/>
            <person name="Priest M."/>
            <person name="Roberts A."/>
            <person name="Saif S."/>
            <person name="Shea T."/>
            <person name="Shenoy N."/>
            <person name="Sisk P."/>
            <person name="Stolte C."/>
            <person name="Sykes S."/>
            <person name="Yandava C."/>
            <person name="Wortman J."/>
            <person name="Nusbaum C."/>
            <person name="Birren B."/>
        </authorList>
    </citation>
    <scope>NUCLEOTIDE SEQUENCE</scope>
    <source>
        <strain evidence="3">ATCC 64411</strain>
    </source>
</reference>
<evidence type="ECO:0000256" key="1">
    <source>
        <dbReference type="SAM" id="MobiDB-lite"/>
    </source>
</evidence>
<protein>
    <submittedName>
        <fullName evidence="3 4">Uncharacterized protein</fullName>
    </submittedName>
</protein>
<keyword evidence="5" id="KW-1185">Reference proteome</keyword>
<reference evidence="4" key="5">
    <citation type="submission" date="2015-06" db="UniProtKB">
        <authorList>
            <consortium name="EnsemblFungi"/>
        </authorList>
    </citation>
    <scope>IDENTIFICATION</scope>
    <source>
        <strain evidence="4">ATCC 64411</strain>
    </source>
</reference>
<name>A0A0C4E8R2_MAGP6</name>
<dbReference type="eggNOG" id="ENOG502TFIQ">
    <property type="taxonomic scope" value="Eukaryota"/>
</dbReference>
<keyword evidence="2" id="KW-0812">Transmembrane</keyword>
<keyword evidence="2" id="KW-0472">Membrane</keyword>